<feature type="transmembrane region" description="Helical" evidence="6">
    <location>
        <begin position="188"/>
        <end position="209"/>
    </location>
</feature>
<keyword evidence="3 6" id="KW-0812">Transmembrane</keyword>
<dbReference type="SUPFAM" id="SSF161098">
    <property type="entry name" value="MetI-like"/>
    <property type="match status" value="1"/>
</dbReference>
<dbReference type="Proteomes" id="UP001501536">
    <property type="component" value="Unassembled WGS sequence"/>
</dbReference>
<feature type="transmembrane region" description="Helical" evidence="6">
    <location>
        <begin position="141"/>
        <end position="168"/>
    </location>
</feature>
<dbReference type="InterPro" id="IPR051204">
    <property type="entry name" value="ABC_transp_perm/SBD"/>
</dbReference>
<keyword evidence="2 6" id="KW-0813">Transport</keyword>
<evidence type="ECO:0000256" key="4">
    <source>
        <dbReference type="ARBA" id="ARBA00022989"/>
    </source>
</evidence>
<name>A0ABP7E3V8_9MICC</name>
<dbReference type="EMBL" id="BAABCJ010000007">
    <property type="protein sequence ID" value="GAA3711799.1"/>
    <property type="molecule type" value="Genomic_DNA"/>
</dbReference>
<comment type="caution">
    <text evidence="8">The sequence shown here is derived from an EMBL/GenBank/DDBJ whole genome shotgun (WGS) entry which is preliminary data.</text>
</comment>
<keyword evidence="9" id="KW-1185">Reference proteome</keyword>
<reference evidence="9" key="1">
    <citation type="journal article" date="2019" name="Int. J. Syst. Evol. Microbiol.">
        <title>The Global Catalogue of Microorganisms (GCM) 10K type strain sequencing project: providing services to taxonomists for standard genome sequencing and annotation.</title>
        <authorList>
            <consortium name="The Broad Institute Genomics Platform"/>
            <consortium name="The Broad Institute Genome Sequencing Center for Infectious Disease"/>
            <person name="Wu L."/>
            <person name="Ma J."/>
        </authorList>
    </citation>
    <scope>NUCLEOTIDE SEQUENCE [LARGE SCALE GENOMIC DNA]</scope>
    <source>
        <strain evidence="9">JCM 16961</strain>
    </source>
</reference>
<protein>
    <submittedName>
        <fullName evidence="8">ABC transporter permease</fullName>
    </submittedName>
</protein>
<dbReference type="RefSeq" id="WP_344885640.1">
    <property type="nucleotide sequence ID" value="NZ_BAABCJ010000007.1"/>
</dbReference>
<feature type="transmembrane region" description="Helical" evidence="6">
    <location>
        <begin position="93"/>
        <end position="112"/>
    </location>
</feature>
<dbReference type="PANTHER" id="PTHR30177">
    <property type="entry name" value="GLYCINE BETAINE/L-PROLINE TRANSPORT SYSTEM PERMEASE PROTEIN PROW"/>
    <property type="match status" value="1"/>
</dbReference>
<keyword evidence="4 6" id="KW-1133">Transmembrane helix</keyword>
<evidence type="ECO:0000259" key="7">
    <source>
        <dbReference type="PROSITE" id="PS50928"/>
    </source>
</evidence>
<dbReference type="PROSITE" id="PS50928">
    <property type="entry name" value="ABC_TM1"/>
    <property type="match status" value="1"/>
</dbReference>
<evidence type="ECO:0000256" key="6">
    <source>
        <dbReference type="RuleBase" id="RU363032"/>
    </source>
</evidence>
<evidence type="ECO:0000313" key="8">
    <source>
        <dbReference type="EMBL" id="GAA3711799.1"/>
    </source>
</evidence>
<comment type="similarity">
    <text evidence="6">Belongs to the binding-protein-dependent transport system permease family.</text>
</comment>
<dbReference type="PANTHER" id="PTHR30177:SF33">
    <property type="entry name" value="POSSIBLE OSMOPROTECTANT (GLYCINE BETAINE_CARNITINE_CHOLINE_L-PROLINE) TRANSPORT INTEGRAL MEMBRANE PROTEIN ABC TRANSPORTER PROZ"/>
    <property type="match status" value="1"/>
</dbReference>
<dbReference type="Gene3D" id="1.10.3720.10">
    <property type="entry name" value="MetI-like"/>
    <property type="match status" value="1"/>
</dbReference>
<evidence type="ECO:0000313" key="9">
    <source>
        <dbReference type="Proteomes" id="UP001501536"/>
    </source>
</evidence>
<feature type="transmembrane region" description="Helical" evidence="6">
    <location>
        <begin position="65"/>
        <end position="87"/>
    </location>
</feature>
<organism evidence="8 9">
    <name type="scientific">Zhihengliuella alba</name>
    <dbReference type="NCBI Taxonomy" id="547018"/>
    <lineage>
        <taxon>Bacteria</taxon>
        <taxon>Bacillati</taxon>
        <taxon>Actinomycetota</taxon>
        <taxon>Actinomycetes</taxon>
        <taxon>Micrococcales</taxon>
        <taxon>Micrococcaceae</taxon>
        <taxon>Zhihengliuella</taxon>
    </lineage>
</organism>
<dbReference type="CDD" id="cd06261">
    <property type="entry name" value="TM_PBP2"/>
    <property type="match status" value="1"/>
</dbReference>
<evidence type="ECO:0000256" key="1">
    <source>
        <dbReference type="ARBA" id="ARBA00004141"/>
    </source>
</evidence>
<keyword evidence="5 6" id="KW-0472">Membrane</keyword>
<feature type="domain" description="ABC transmembrane type-1" evidence="7">
    <location>
        <begin position="27"/>
        <end position="206"/>
    </location>
</feature>
<dbReference type="Pfam" id="PF00528">
    <property type="entry name" value="BPD_transp_1"/>
    <property type="match status" value="1"/>
</dbReference>
<accession>A0ABP7E3V8</accession>
<proteinExistence type="inferred from homology"/>
<evidence type="ECO:0000256" key="3">
    <source>
        <dbReference type="ARBA" id="ARBA00022692"/>
    </source>
</evidence>
<sequence length="229" mass="23401">MSLLLEAWAWMTDPAQWSGPGTVGHRIGEHVLVTAAVVAVAAAVALPAGVLVGHTGRGRTAVVGLAGAARAVPTLGLLTLLGLWLGIGVQAPMLALVVLAIPSLLAGAYSGVQAVDPNVTGAARAVGMSEWQIVTRVELPLAAPVIIGGLRAAVLQVIATATLAAYLADVGLGRYLFSGLKSRDYAEMLAGALLVAALALLAEIVLAQLQRRARRAARLQTSPNRKAHA</sequence>
<gene>
    <name evidence="8" type="ORF">GCM10022377_26530</name>
</gene>
<evidence type="ECO:0000256" key="5">
    <source>
        <dbReference type="ARBA" id="ARBA00023136"/>
    </source>
</evidence>
<dbReference type="InterPro" id="IPR035906">
    <property type="entry name" value="MetI-like_sf"/>
</dbReference>
<comment type="subcellular location">
    <subcellularLocation>
        <location evidence="6">Cell membrane</location>
        <topology evidence="6">Multi-pass membrane protein</topology>
    </subcellularLocation>
    <subcellularLocation>
        <location evidence="1">Membrane</location>
        <topology evidence="1">Multi-pass membrane protein</topology>
    </subcellularLocation>
</comment>
<dbReference type="InterPro" id="IPR000515">
    <property type="entry name" value="MetI-like"/>
</dbReference>
<feature type="transmembrane region" description="Helical" evidence="6">
    <location>
        <begin position="31"/>
        <end position="53"/>
    </location>
</feature>
<evidence type="ECO:0000256" key="2">
    <source>
        <dbReference type="ARBA" id="ARBA00022448"/>
    </source>
</evidence>